<evidence type="ECO:0000256" key="5">
    <source>
        <dbReference type="ARBA" id="ARBA00022777"/>
    </source>
</evidence>
<comment type="caution">
    <text evidence="9">The sequence shown here is derived from an EMBL/GenBank/DDBJ whole genome shotgun (WGS) entry which is preliminary data.</text>
</comment>
<dbReference type="SMART" id="SM00388">
    <property type="entry name" value="HisKA"/>
    <property type="match status" value="1"/>
</dbReference>
<evidence type="ECO:0000256" key="3">
    <source>
        <dbReference type="ARBA" id="ARBA00022553"/>
    </source>
</evidence>
<dbReference type="InterPro" id="IPR004358">
    <property type="entry name" value="Sig_transdc_His_kin-like_C"/>
</dbReference>
<dbReference type="OrthoDB" id="8477115at2"/>
<dbReference type="SUPFAM" id="SSF55785">
    <property type="entry name" value="PYP-like sensor domain (PAS domain)"/>
    <property type="match status" value="5"/>
</dbReference>
<dbReference type="SMART" id="SM00091">
    <property type="entry name" value="PAS"/>
    <property type="match status" value="6"/>
</dbReference>
<gene>
    <name evidence="9" type="ORF">EOD42_18920</name>
</gene>
<keyword evidence="6" id="KW-0902">Two-component regulatory system</keyword>
<dbReference type="Gene3D" id="3.30.565.10">
    <property type="entry name" value="Histidine kinase-like ATPase, C-terminal domain"/>
    <property type="match status" value="1"/>
</dbReference>
<comment type="catalytic activity">
    <reaction evidence="1">
        <text>ATP + protein L-histidine = ADP + protein N-phospho-L-histidine.</text>
        <dbReference type="EC" id="2.7.13.3"/>
    </reaction>
</comment>
<feature type="domain" description="Histidine kinase" evidence="7">
    <location>
        <begin position="789"/>
        <end position="1006"/>
    </location>
</feature>
<dbReference type="PRINTS" id="PR00344">
    <property type="entry name" value="BCTRLSENSOR"/>
</dbReference>
<dbReference type="InterPro" id="IPR003594">
    <property type="entry name" value="HATPase_dom"/>
</dbReference>
<keyword evidence="5" id="KW-0418">Kinase</keyword>
<keyword evidence="10" id="KW-1185">Reference proteome</keyword>
<dbReference type="PROSITE" id="PS50112">
    <property type="entry name" value="PAS"/>
    <property type="match status" value="1"/>
</dbReference>
<dbReference type="Pfam" id="PF00512">
    <property type="entry name" value="HisKA"/>
    <property type="match status" value="1"/>
</dbReference>
<dbReference type="InterPro" id="IPR050736">
    <property type="entry name" value="Sensor_HK_Regulatory"/>
</dbReference>
<dbReference type="InterPro" id="IPR035965">
    <property type="entry name" value="PAS-like_dom_sf"/>
</dbReference>
<evidence type="ECO:0000256" key="4">
    <source>
        <dbReference type="ARBA" id="ARBA00022679"/>
    </source>
</evidence>
<dbReference type="InterPro" id="IPR005467">
    <property type="entry name" value="His_kinase_dom"/>
</dbReference>
<evidence type="ECO:0000313" key="9">
    <source>
        <dbReference type="EMBL" id="RVT92287.1"/>
    </source>
</evidence>
<organism evidence="9 10">
    <name type="scientific">Rhodovarius crocodyli</name>
    <dbReference type="NCBI Taxonomy" id="1979269"/>
    <lineage>
        <taxon>Bacteria</taxon>
        <taxon>Pseudomonadati</taxon>
        <taxon>Pseudomonadota</taxon>
        <taxon>Alphaproteobacteria</taxon>
        <taxon>Acetobacterales</taxon>
        <taxon>Roseomonadaceae</taxon>
        <taxon>Rhodovarius</taxon>
    </lineage>
</organism>
<evidence type="ECO:0000256" key="1">
    <source>
        <dbReference type="ARBA" id="ARBA00000085"/>
    </source>
</evidence>
<dbReference type="Gene3D" id="1.10.287.130">
    <property type="match status" value="1"/>
</dbReference>
<dbReference type="CDD" id="cd16922">
    <property type="entry name" value="HATPase_EvgS-ArcB-TorS-like"/>
    <property type="match status" value="1"/>
</dbReference>
<keyword evidence="4" id="KW-0808">Transferase</keyword>
<dbReference type="PROSITE" id="PS50109">
    <property type="entry name" value="HIS_KIN"/>
    <property type="match status" value="1"/>
</dbReference>
<dbReference type="EMBL" id="SACL01000007">
    <property type="protein sequence ID" value="RVT92287.1"/>
    <property type="molecule type" value="Genomic_DNA"/>
</dbReference>
<dbReference type="Proteomes" id="UP000282957">
    <property type="component" value="Unassembled WGS sequence"/>
</dbReference>
<reference evidence="9 10" key="1">
    <citation type="submission" date="2019-01" db="EMBL/GenBank/DDBJ databases">
        <authorList>
            <person name="Chen W.-M."/>
        </authorList>
    </citation>
    <scope>NUCLEOTIDE SEQUENCE [LARGE SCALE GENOMIC DNA]</scope>
    <source>
        <strain evidence="9 10">CCP-6</strain>
    </source>
</reference>
<dbReference type="FunFam" id="1.10.287.130:FF:000001">
    <property type="entry name" value="Two-component sensor histidine kinase"/>
    <property type="match status" value="1"/>
</dbReference>
<sequence length="1013" mass="110968">MDDGTELPAPRPTAAHVAEVILEALPVGVIVWGPERRARYVNAAYNRIYSDSPVHPGDPMEPRLQARAQAGEFGPGEPGDIVRNILDDMSKPVMLERPRPDGRWVAVRRAPLPDGGHVITISDQTELYQARRDTAQHADTLDKMLNGIRHGIALYHDDGTLIASNRLAAEMSGVPAEVMVPGTPFSAIRLAQLEAGEFGLEEQQKQEFLARRPAQPWRGPERYRRTRPNGRTIEITTDPLPSGGFVRTYSDITDIVAAQDELSLQADRMRVMLDGMRHGLALFDNAGRVVAANRLAAEMCGLGTDQFVPGVTLRELFALQVQTGEFPDSEATRQMIQRVDTDWHLVVGRYVRRRPNGRIIEVVNDPLPDGGVLRTYTDITEITEAETRLNDQARLMNTMLEGLPQSVVLTDANGIVLAVNRNANRIARMSEDELRPGVSIIDVLRTQAEREGYASEEERQAFLGFSLPTALQPGHYVRRRVCGQVVDVLVQQLEGGNLLRVVTDITDLQNAQEQARARANLLQAMLENIRHGLVLYGPDRRVLAANRLAAELTGVADLHTTPGRSIEEVLSLQLAAGAFGPPEIGRAQHDWQLALDRTMSHAHQRVSPDGRLLEITSDPTADGGFVVSMTDSSRLARAESEAKRRAEVLGAMLENIGHGVCLFDGENRLLAANDVLRDMLLLDEALLRPGTHFRDYVMGLLANGSYGVGAEAVEAAQEYLAMDRRQPSRRQRQTPLGQILDVVSQPIPSGGFVLTYTDVTEDRSVRAELERARDAAEQANASKSRFLATMSHELRTPLTAVIGFAEALQRDPDAPRREEYVASIHEAGKHLLSLINDILDLAKAEQGSLPVQEGRVDLRALLQGVGGVMRGEAEQAGLQLSLRLPAQMPALRGDDRRLRQVLLNLLANAVKFTPSGGRVVLGAEPVADGGWAIIVADSGIGMHDADIPRAFQPFQQLDDSLARRFEGTGLGLPLARMLTEAQGGTLTLHSRRGEGTTALIRFPADRVIPPEPA</sequence>
<dbReference type="AlphaFoldDB" id="A0A437M3K8"/>
<feature type="domain" description="PAS" evidence="8">
    <location>
        <begin position="392"/>
        <end position="434"/>
    </location>
</feature>
<dbReference type="EC" id="2.7.13.3" evidence="2"/>
<dbReference type="SMART" id="SM00387">
    <property type="entry name" value="HATPase_c"/>
    <property type="match status" value="1"/>
</dbReference>
<protein>
    <recommendedName>
        <fullName evidence="2">histidine kinase</fullName>
        <ecNumber evidence="2">2.7.13.3</ecNumber>
    </recommendedName>
</protein>
<dbReference type="SUPFAM" id="SSF55874">
    <property type="entry name" value="ATPase domain of HSP90 chaperone/DNA topoisomerase II/histidine kinase"/>
    <property type="match status" value="1"/>
</dbReference>
<dbReference type="InterPro" id="IPR036097">
    <property type="entry name" value="HisK_dim/P_sf"/>
</dbReference>
<dbReference type="InterPro" id="IPR003661">
    <property type="entry name" value="HisK_dim/P_dom"/>
</dbReference>
<proteinExistence type="predicted"/>
<evidence type="ECO:0000256" key="6">
    <source>
        <dbReference type="ARBA" id="ARBA00023012"/>
    </source>
</evidence>
<dbReference type="GO" id="GO:0000155">
    <property type="term" value="F:phosphorelay sensor kinase activity"/>
    <property type="evidence" value="ECO:0007669"/>
    <property type="project" value="InterPro"/>
</dbReference>
<keyword evidence="3" id="KW-0597">Phosphoprotein</keyword>
<dbReference type="Gene3D" id="3.30.450.20">
    <property type="entry name" value="PAS domain"/>
    <property type="match status" value="6"/>
</dbReference>
<dbReference type="PANTHER" id="PTHR43711">
    <property type="entry name" value="TWO-COMPONENT HISTIDINE KINASE"/>
    <property type="match status" value="1"/>
</dbReference>
<evidence type="ECO:0000259" key="8">
    <source>
        <dbReference type="PROSITE" id="PS50112"/>
    </source>
</evidence>
<dbReference type="RefSeq" id="WP_127789141.1">
    <property type="nucleotide sequence ID" value="NZ_SACL01000007.1"/>
</dbReference>
<name>A0A437M3K8_9PROT</name>
<dbReference type="Pfam" id="PF12860">
    <property type="entry name" value="PAS_7"/>
    <property type="match status" value="6"/>
</dbReference>
<dbReference type="PANTHER" id="PTHR43711:SF31">
    <property type="entry name" value="HISTIDINE KINASE"/>
    <property type="match status" value="1"/>
</dbReference>
<dbReference type="InterPro" id="IPR000014">
    <property type="entry name" value="PAS"/>
</dbReference>
<dbReference type="CDD" id="cd00082">
    <property type="entry name" value="HisKA"/>
    <property type="match status" value="1"/>
</dbReference>
<dbReference type="InterPro" id="IPR036890">
    <property type="entry name" value="HATPase_C_sf"/>
</dbReference>
<dbReference type="SUPFAM" id="SSF47384">
    <property type="entry name" value="Homodimeric domain of signal transducing histidine kinase"/>
    <property type="match status" value="1"/>
</dbReference>
<evidence type="ECO:0000259" key="7">
    <source>
        <dbReference type="PROSITE" id="PS50109"/>
    </source>
</evidence>
<accession>A0A437M3K8</accession>
<dbReference type="Pfam" id="PF02518">
    <property type="entry name" value="HATPase_c"/>
    <property type="match status" value="1"/>
</dbReference>
<evidence type="ECO:0000256" key="2">
    <source>
        <dbReference type="ARBA" id="ARBA00012438"/>
    </source>
</evidence>
<evidence type="ECO:0000313" key="10">
    <source>
        <dbReference type="Proteomes" id="UP000282957"/>
    </source>
</evidence>